<reference evidence="1" key="2">
    <citation type="submission" date="2025-08" db="UniProtKB">
        <authorList>
            <consortium name="Ensembl"/>
        </authorList>
    </citation>
    <scope>IDENTIFICATION</scope>
</reference>
<dbReference type="InParanoid" id="H2Z2Q7"/>
<dbReference type="CDD" id="cd18773">
    <property type="entry name" value="PDC1_HK_sensor"/>
    <property type="match status" value="1"/>
</dbReference>
<name>H2Z2Q7_CIOSA</name>
<sequence>MNQELQREILWRYIGTKGGVFRMYPGSELPKNFDPVVRPWYEHATANPDKFVITPPYKDAPTGNSIITLSKAIFEGRTNGIHNTRTDEIVAVMGVDFVLSHFQTLFHQDYPECGPSKSLKYVY</sequence>
<proteinExistence type="predicted"/>
<dbReference type="InterPro" id="IPR029151">
    <property type="entry name" value="Sensor-like_sf"/>
</dbReference>
<protein>
    <submittedName>
        <fullName evidence="1">Uncharacterized protein</fullName>
    </submittedName>
</protein>
<keyword evidence="2" id="KW-1185">Reference proteome</keyword>
<organism evidence="1 2">
    <name type="scientific">Ciona savignyi</name>
    <name type="common">Pacific transparent sea squirt</name>
    <dbReference type="NCBI Taxonomy" id="51511"/>
    <lineage>
        <taxon>Eukaryota</taxon>
        <taxon>Metazoa</taxon>
        <taxon>Chordata</taxon>
        <taxon>Tunicata</taxon>
        <taxon>Ascidiacea</taxon>
        <taxon>Phlebobranchia</taxon>
        <taxon>Cionidae</taxon>
        <taxon>Ciona</taxon>
    </lineage>
</organism>
<dbReference type="STRING" id="51511.ENSCSAVP00000011869"/>
<evidence type="ECO:0000313" key="1">
    <source>
        <dbReference type="Ensembl" id="ENSCSAVP00000011869.1"/>
    </source>
</evidence>
<reference evidence="2" key="1">
    <citation type="submission" date="2003-08" db="EMBL/GenBank/DDBJ databases">
        <authorList>
            <person name="Birren B."/>
            <person name="Nusbaum C."/>
            <person name="Abebe A."/>
            <person name="Abouelleil A."/>
            <person name="Adekoya E."/>
            <person name="Ait-zahra M."/>
            <person name="Allen N."/>
            <person name="Allen T."/>
            <person name="An P."/>
            <person name="Anderson M."/>
            <person name="Anderson S."/>
            <person name="Arachchi H."/>
            <person name="Armbruster J."/>
            <person name="Bachantsang P."/>
            <person name="Baldwin J."/>
            <person name="Barry A."/>
            <person name="Bayul T."/>
            <person name="Blitshsteyn B."/>
            <person name="Bloom T."/>
            <person name="Blye J."/>
            <person name="Boguslavskiy L."/>
            <person name="Borowsky M."/>
            <person name="Boukhgalter B."/>
            <person name="Brunache A."/>
            <person name="Butler J."/>
            <person name="Calixte N."/>
            <person name="Calvo S."/>
            <person name="Camarata J."/>
            <person name="Campo K."/>
            <person name="Chang J."/>
            <person name="Cheshatsang Y."/>
            <person name="Citroen M."/>
            <person name="Collymore A."/>
            <person name="Considine T."/>
            <person name="Cook A."/>
            <person name="Cooke P."/>
            <person name="Corum B."/>
            <person name="Cuomo C."/>
            <person name="David R."/>
            <person name="Dawoe T."/>
            <person name="Degray S."/>
            <person name="Dodge S."/>
            <person name="Dooley K."/>
            <person name="Dorje P."/>
            <person name="Dorjee K."/>
            <person name="Dorris L."/>
            <person name="Duffey N."/>
            <person name="Dupes A."/>
            <person name="Elkins T."/>
            <person name="Engels R."/>
            <person name="Erickson J."/>
            <person name="Farina A."/>
            <person name="Faro S."/>
            <person name="Ferreira P."/>
            <person name="Fischer H."/>
            <person name="Fitzgerald M."/>
            <person name="Foley K."/>
            <person name="Gage D."/>
            <person name="Galagan J."/>
            <person name="Gearin G."/>
            <person name="Gnerre S."/>
            <person name="Gnirke A."/>
            <person name="Goyette A."/>
            <person name="Graham J."/>
            <person name="Grandbois E."/>
            <person name="Gyaltsen K."/>
            <person name="Hafez N."/>
            <person name="Hagopian D."/>
            <person name="Hagos B."/>
            <person name="Hall J."/>
            <person name="Hatcher B."/>
            <person name="Heller A."/>
            <person name="Higgins H."/>
            <person name="Honan T."/>
            <person name="Horn A."/>
            <person name="Houde N."/>
            <person name="Hughes L."/>
            <person name="Hulme W."/>
            <person name="Husby E."/>
            <person name="Iliev I."/>
            <person name="Jaffe D."/>
            <person name="Jones C."/>
            <person name="Kamal M."/>
            <person name="Kamat A."/>
            <person name="Kamvysselis M."/>
            <person name="Karlsson E."/>
            <person name="Kells C."/>
            <person name="Kieu A."/>
            <person name="Kisner P."/>
            <person name="Kodira C."/>
            <person name="Kulbokas E."/>
            <person name="Labutti K."/>
            <person name="Lama D."/>
            <person name="Landers T."/>
            <person name="Leger J."/>
            <person name="Levine S."/>
            <person name="Lewis D."/>
            <person name="Lewis T."/>
            <person name="Lindblad-toh K."/>
            <person name="Liu X."/>
            <person name="Lokyitsang T."/>
            <person name="Lokyitsang Y."/>
            <person name="Lucien O."/>
            <person name="Lui A."/>
            <person name="Ma L.J."/>
            <person name="Mabbitt R."/>
            <person name="Macdonald J."/>
            <person name="Maclean C."/>
            <person name="Major J."/>
            <person name="Manning J."/>
            <person name="Marabella R."/>
            <person name="Maru K."/>
            <person name="Matthews C."/>
            <person name="Mauceli E."/>
            <person name="Mccarthy M."/>
            <person name="Mcdonough S."/>
            <person name="Mcghee T."/>
            <person name="Meldrim J."/>
            <person name="Meneus L."/>
            <person name="Mesirov J."/>
            <person name="Mihalev A."/>
            <person name="Mihova T."/>
            <person name="Mikkelsen T."/>
            <person name="Mlenga V."/>
            <person name="Moru K."/>
            <person name="Mozes J."/>
            <person name="Mulrain L."/>
            <person name="Munson G."/>
            <person name="Naylor J."/>
            <person name="Newes C."/>
            <person name="Nguyen C."/>
            <person name="Nguyen N."/>
            <person name="Nguyen T."/>
            <person name="Nicol R."/>
            <person name="Nielsen C."/>
            <person name="Nizzari M."/>
            <person name="Norbu C."/>
            <person name="Norbu N."/>
            <person name="O'donnell P."/>
            <person name="Okoawo O."/>
            <person name="O'leary S."/>
            <person name="Omotosho B."/>
            <person name="O'neill K."/>
            <person name="Osman S."/>
            <person name="Parker S."/>
            <person name="Perrin D."/>
            <person name="Phunkhang P."/>
            <person name="Piqani B."/>
            <person name="Purcell S."/>
            <person name="Rachupka T."/>
            <person name="Ramasamy U."/>
            <person name="Rameau R."/>
            <person name="Ray V."/>
            <person name="Raymond C."/>
            <person name="Retta R."/>
            <person name="Richardson S."/>
            <person name="Rise C."/>
            <person name="Rodriguez J."/>
            <person name="Rogers J."/>
            <person name="Rogov P."/>
            <person name="Rutman M."/>
            <person name="Schupbach R."/>
            <person name="Seaman C."/>
            <person name="Settipalli S."/>
            <person name="Sharpe T."/>
            <person name="Sheridan J."/>
            <person name="Sherpa N."/>
            <person name="Shi J."/>
            <person name="Smirnov S."/>
            <person name="Smith C."/>
            <person name="Sougnez C."/>
            <person name="Spencer B."/>
            <person name="Stalker J."/>
            <person name="Stange-thomann N."/>
            <person name="Stavropoulos S."/>
            <person name="Stetson K."/>
            <person name="Stone C."/>
            <person name="Stone S."/>
            <person name="Stubbs M."/>
            <person name="Talamas J."/>
            <person name="Tchuinga P."/>
            <person name="Tenzing P."/>
            <person name="Tesfaye S."/>
            <person name="Theodore J."/>
            <person name="Thoulutsang Y."/>
            <person name="Topham K."/>
            <person name="Towey S."/>
            <person name="Tsamla T."/>
            <person name="Tsomo N."/>
            <person name="Vallee D."/>
            <person name="Vassiliev H."/>
            <person name="Venkataraman V."/>
            <person name="Vinson J."/>
            <person name="Vo A."/>
            <person name="Wade C."/>
            <person name="Wang S."/>
            <person name="Wangchuk T."/>
            <person name="Wangdi T."/>
            <person name="Whittaker C."/>
            <person name="Wilkinson J."/>
            <person name="Wu Y."/>
            <person name="Wyman D."/>
            <person name="Yadav S."/>
            <person name="Yang S."/>
            <person name="Yang X."/>
            <person name="Yeager S."/>
            <person name="Yee E."/>
            <person name="Young G."/>
            <person name="Zainoun J."/>
            <person name="Zembeck L."/>
            <person name="Zimmer A."/>
            <person name="Zody M."/>
            <person name="Lander E."/>
        </authorList>
    </citation>
    <scope>NUCLEOTIDE SEQUENCE [LARGE SCALE GENOMIC DNA]</scope>
</reference>
<dbReference type="GO" id="GO:0005245">
    <property type="term" value="F:voltage-gated calcium channel activity"/>
    <property type="evidence" value="ECO:0007669"/>
    <property type="project" value="TreeGrafter"/>
</dbReference>
<dbReference type="PANTHER" id="PTHR10166:SF66">
    <property type="entry name" value="VWFA AND CACHE DOMAIN-CONTAINING PROTEIN CG16868"/>
    <property type="match status" value="1"/>
</dbReference>
<dbReference type="PANTHER" id="PTHR10166">
    <property type="entry name" value="VOLTAGE-DEPENDENT CALCIUM CHANNEL SUBUNIT ALPHA-2/DELTA-RELATED"/>
    <property type="match status" value="1"/>
</dbReference>
<dbReference type="Ensembl" id="ENSCSAVT00000012007.1">
    <property type="protein sequence ID" value="ENSCSAVP00000011869.1"/>
    <property type="gene ID" value="ENSCSAVG00000006968.1"/>
</dbReference>
<dbReference type="InterPro" id="IPR051173">
    <property type="entry name" value="Ca_channel_alpha-2/delta"/>
</dbReference>
<dbReference type="HOGENOM" id="CLU_2020378_0_0_1"/>
<dbReference type="eggNOG" id="KOG2353">
    <property type="taxonomic scope" value="Eukaryota"/>
</dbReference>
<dbReference type="GO" id="GO:0005891">
    <property type="term" value="C:voltage-gated calcium channel complex"/>
    <property type="evidence" value="ECO:0007669"/>
    <property type="project" value="TreeGrafter"/>
</dbReference>
<reference evidence="1" key="3">
    <citation type="submission" date="2025-09" db="UniProtKB">
        <authorList>
            <consortium name="Ensembl"/>
        </authorList>
    </citation>
    <scope>IDENTIFICATION</scope>
</reference>
<dbReference type="AlphaFoldDB" id="H2Z2Q7"/>
<dbReference type="Gene3D" id="3.30.450.20">
    <property type="entry name" value="PAS domain"/>
    <property type="match status" value="1"/>
</dbReference>
<dbReference type="GeneTree" id="ENSGT00940000157568"/>
<evidence type="ECO:0000313" key="2">
    <source>
        <dbReference type="Proteomes" id="UP000007875"/>
    </source>
</evidence>
<dbReference type="Pfam" id="PF22673">
    <property type="entry name" value="MCP-like_PDC_1"/>
    <property type="match status" value="1"/>
</dbReference>
<dbReference type="SUPFAM" id="SSF103190">
    <property type="entry name" value="Sensory domain-like"/>
    <property type="match status" value="1"/>
</dbReference>
<accession>H2Z2Q7</accession>
<dbReference type="Proteomes" id="UP000007875">
    <property type="component" value="Unassembled WGS sequence"/>
</dbReference>